<accession>H2YKM7</accession>
<dbReference type="GeneTree" id="ENSGT00390000011581"/>
<dbReference type="GO" id="GO:0005929">
    <property type="term" value="C:cilium"/>
    <property type="evidence" value="ECO:0007669"/>
    <property type="project" value="TreeGrafter"/>
</dbReference>
<evidence type="ECO:0000313" key="3">
    <source>
        <dbReference type="Proteomes" id="UP000007875"/>
    </source>
</evidence>
<organism evidence="2 3">
    <name type="scientific">Ciona savignyi</name>
    <name type="common">Pacific transparent sea squirt</name>
    <dbReference type="NCBI Taxonomy" id="51511"/>
    <lineage>
        <taxon>Eukaryota</taxon>
        <taxon>Metazoa</taxon>
        <taxon>Chordata</taxon>
        <taxon>Tunicata</taxon>
        <taxon>Ascidiacea</taxon>
        <taxon>Phlebobranchia</taxon>
        <taxon>Cionidae</taxon>
        <taxon>Ciona</taxon>
    </lineage>
</organism>
<dbReference type="AlphaFoldDB" id="H2YKM7"/>
<keyword evidence="3" id="KW-1185">Reference proteome</keyword>
<dbReference type="InterPro" id="IPR055458">
    <property type="entry name" value="IFT52_GIFT"/>
</dbReference>
<dbReference type="Pfam" id="PF23355">
    <property type="entry name" value="IFT52_GIFT"/>
    <property type="match status" value="1"/>
</dbReference>
<protein>
    <recommendedName>
        <fullName evidence="1">IFT52 GIFT domain-containing protein</fullName>
    </recommendedName>
</protein>
<feature type="domain" description="IFT52 GIFT" evidence="1">
    <location>
        <begin position="18"/>
        <end position="86"/>
    </location>
</feature>
<dbReference type="InterPro" id="IPR039975">
    <property type="entry name" value="IFT52"/>
</dbReference>
<dbReference type="GO" id="GO:0005814">
    <property type="term" value="C:centriole"/>
    <property type="evidence" value="ECO:0007669"/>
    <property type="project" value="TreeGrafter"/>
</dbReference>
<reference evidence="2" key="2">
    <citation type="submission" date="2025-08" db="UniProtKB">
        <authorList>
            <consortium name="Ensembl"/>
        </authorList>
    </citation>
    <scope>IDENTIFICATION</scope>
</reference>
<name>H2YKM7_CIOSA</name>
<reference evidence="3" key="1">
    <citation type="submission" date="2003-08" db="EMBL/GenBank/DDBJ databases">
        <authorList>
            <person name="Birren B."/>
            <person name="Nusbaum C."/>
            <person name="Abebe A."/>
            <person name="Abouelleil A."/>
            <person name="Adekoya E."/>
            <person name="Ait-zahra M."/>
            <person name="Allen N."/>
            <person name="Allen T."/>
            <person name="An P."/>
            <person name="Anderson M."/>
            <person name="Anderson S."/>
            <person name="Arachchi H."/>
            <person name="Armbruster J."/>
            <person name="Bachantsang P."/>
            <person name="Baldwin J."/>
            <person name="Barry A."/>
            <person name="Bayul T."/>
            <person name="Blitshsteyn B."/>
            <person name="Bloom T."/>
            <person name="Blye J."/>
            <person name="Boguslavskiy L."/>
            <person name="Borowsky M."/>
            <person name="Boukhgalter B."/>
            <person name="Brunache A."/>
            <person name="Butler J."/>
            <person name="Calixte N."/>
            <person name="Calvo S."/>
            <person name="Camarata J."/>
            <person name="Campo K."/>
            <person name="Chang J."/>
            <person name="Cheshatsang Y."/>
            <person name="Citroen M."/>
            <person name="Collymore A."/>
            <person name="Considine T."/>
            <person name="Cook A."/>
            <person name="Cooke P."/>
            <person name="Corum B."/>
            <person name="Cuomo C."/>
            <person name="David R."/>
            <person name="Dawoe T."/>
            <person name="Degray S."/>
            <person name="Dodge S."/>
            <person name="Dooley K."/>
            <person name="Dorje P."/>
            <person name="Dorjee K."/>
            <person name="Dorris L."/>
            <person name="Duffey N."/>
            <person name="Dupes A."/>
            <person name="Elkins T."/>
            <person name="Engels R."/>
            <person name="Erickson J."/>
            <person name="Farina A."/>
            <person name="Faro S."/>
            <person name="Ferreira P."/>
            <person name="Fischer H."/>
            <person name="Fitzgerald M."/>
            <person name="Foley K."/>
            <person name="Gage D."/>
            <person name="Galagan J."/>
            <person name="Gearin G."/>
            <person name="Gnerre S."/>
            <person name="Gnirke A."/>
            <person name="Goyette A."/>
            <person name="Graham J."/>
            <person name="Grandbois E."/>
            <person name="Gyaltsen K."/>
            <person name="Hafez N."/>
            <person name="Hagopian D."/>
            <person name="Hagos B."/>
            <person name="Hall J."/>
            <person name="Hatcher B."/>
            <person name="Heller A."/>
            <person name="Higgins H."/>
            <person name="Honan T."/>
            <person name="Horn A."/>
            <person name="Houde N."/>
            <person name="Hughes L."/>
            <person name="Hulme W."/>
            <person name="Husby E."/>
            <person name="Iliev I."/>
            <person name="Jaffe D."/>
            <person name="Jones C."/>
            <person name="Kamal M."/>
            <person name="Kamat A."/>
            <person name="Kamvysselis M."/>
            <person name="Karlsson E."/>
            <person name="Kells C."/>
            <person name="Kieu A."/>
            <person name="Kisner P."/>
            <person name="Kodira C."/>
            <person name="Kulbokas E."/>
            <person name="Labutti K."/>
            <person name="Lama D."/>
            <person name="Landers T."/>
            <person name="Leger J."/>
            <person name="Levine S."/>
            <person name="Lewis D."/>
            <person name="Lewis T."/>
            <person name="Lindblad-toh K."/>
            <person name="Liu X."/>
            <person name="Lokyitsang T."/>
            <person name="Lokyitsang Y."/>
            <person name="Lucien O."/>
            <person name="Lui A."/>
            <person name="Ma L.J."/>
            <person name="Mabbitt R."/>
            <person name="Macdonald J."/>
            <person name="Maclean C."/>
            <person name="Major J."/>
            <person name="Manning J."/>
            <person name="Marabella R."/>
            <person name="Maru K."/>
            <person name="Matthews C."/>
            <person name="Mauceli E."/>
            <person name="Mccarthy M."/>
            <person name="Mcdonough S."/>
            <person name="Mcghee T."/>
            <person name="Meldrim J."/>
            <person name="Meneus L."/>
            <person name="Mesirov J."/>
            <person name="Mihalev A."/>
            <person name="Mihova T."/>
            <person name="Mikkelsen T."/>
            <person name="Mlenga V."/>
            <person name="Moru K."/>
            <person name="Mozes J."/>
            <person name="Mulrain L."/>
            <person name="Munson G."/>
            <person name="Naylor J."/>
            <person name="Newes C."/>
            <person name="Nguyen C."/>
            <person name="Nguyen N."/>
            <person name="Nguyen T."/>
            <person name="Nicol R."/>
            <person name="Nielsen C."/>
            <person name="Nizzari M."/>
            <person name="Norbu C."/>
            <person name="Norbu N."/>
            <person name="O'donnell P."/>
            <person name="Okoawo O."/>
            <person name="O'leary S."/>
            <person name="Omotosho B."/>
            <person name="O'neill K."/>
            <person name="Osman S."/>
            <person name="Parker S."/>
            <person name="Perrin D."/>
            <person name="Phunkhang P."/>
            <person name="Piqani B."/>
            <person name="Purcell S."/>
            <person name="Rachupka T."/>
            <person name="Ramasamy U."/>
            <person name="Rameau R."/>
            <person name="Ray V."/>
            <person name="Raymond C."/>
            <person name="Retta R."/>
            <person name="Richardson S."/>
            <person name="Rise C."/>
            <person name="Rodriguez J."/>
            <person name="Rogers J."/>
            <person name="Rogov P."/>
            <person name="Rutman M."/>
            <person name="Schupbach R."/>
            <person name="Seaman C."/>
            <person name="Settipalli S."/>
            <person name="Sharpe T."/>
            <person name="Sheridan J."/>
            <person name="Sherpa N."/>
            <person name="Shi J."/>
            <person name="Smirnov S."/>
            <person name="Smith C."/>
            <person name="Sougnez C."/>
            <person name="Spencer B."/>
            <person name="Stalker J."/>
            <person name="Stange-thomann N."/>
            <person name="Stavropoulos S."/>
            <person name="Stetson K."/>
            <person name="Stone C."/>
            <person name="Stone S."/>
            <person name="Stubbs M."/>
            <person name="Talamas J."/>
            <person name="Tchuinga P."/>
            <person name="Tenzing P."/>
            <person name="Tesfaye S."/>
            <person name="Theodore J."/>
            <person name="Thoulutsang Y."/>
            <person name="Topham K."/>
            <person name="Towey S."/>
            <person name="Tsamla T."/>
            <person name="Tsomo N."/>
            <person name="Vallee D."/>
            <person name="Vassiliev H."/>
            <person name="Venkataraman V."/>
            <person name="Vinson J."/>
            <person name="Vo A."/>
            <person name="Wade C."/>
            <person name="Wang S."/>
            <person name="Wangchuk T."/>
            <person name="Wangdi T."/>
            <person name="Whittaker C."/>
            <person name="Wilkinson J."/>
            <person name="Wu Y."/>
            <person name="Wyman D."/>
            <person name="Yadav S."/>
            <person name="Yang S."/>
            <person name="Yang X."/>
            <person name="Yeager S."/>
            <person name="Yee E."/>
            <person name="Young G."/>
            <person name="Zainoun J."/>
            <person name="Zembeck L."/>
            <person name="Zimmer A."/>
            <person name="Zody M."/>
            <person name="Lander E."/>
        </authorList>
    </citation>
    <scope>NUCLEOTIDE SEQUENCE [LARGE SCALE GENOMIC DNA]</scope>
</reference>
<dbReference type="GO" id="GO:0042073">
    <property type="term" value="P:intraciliary transport"/>
    <property type="evidence" value="ECO:0007669"/>
    <property type="project" value="TreeGrafter"/>
</dbReference>
<evidence type="ECO:0000259" key="1">
    <source>
        <dbReference type="Pfam" id="PF23355"/>
    </source>
</evidence>
<dbReference type="HOGENOM" id="CLU_2312386_0_0_1"/>
<evidence type="ECO:0000313" key="2">
    <source>
        <dbReference type="Ensembl" id="ENSCSAVP00000005879.1"/>
    </source>
</evidence>
<dbReference type="PANTHER" id="PTHR12969">
    <property type="entry name" value="NGD5/OSM-6/IFT52"/>
    <property type="match status" value="1"/>
</dbReference>
<reference evidence="2" key="3">
    <citation type="submission" date="2025-09" db="UniProtKB">
        <authorList>
            <consortium name="Ensembl"/>
        </authorList>
    </citation>
    <scope>IDENTIFICATION</scope>
</reference>
<dbReference type="GO" id="GO:0030992">
    <property type="term" value="C:intraciliary transport particle B"/>
    <property type="evidence" value="ECO:0007669"/>
    <property type="project" value="TreeGrafter"/>
</dbReference>
<dbReference type="Ensembl" id="ENSCSAVT00000005954.1">
    <property type="protein sequence ID" value="ENSCSAVP00000005879.1"/>
    <property type="gene ID" value="ENSCSAVG00000003514.1"/>
</dbReference>
<dbReference type="PANTHER" id="PTHR12969:SF7">
    <property type="entry name" value="INTRAFLAGELLAR TRANSPORT PROTEIN 52 HOMOLOG"/>
    <property type="match status" value="1"/>
</dbReference>
<dbReference type="GO" id="GO:0060271">
    <property type="term" value="P:cilium assembly"/>
    <property type="evidence" value="ECO:0007669"/>
    <property type="project" value="TreeGrafter"/>
</dbReference>
<sequence>MMPPAPQMGMEELSSRNTVLFTQCKRELFTINSGYKSWHRRLRNSWKVGQLKEEISIECLGEAKLLIIAAPRERFTSLEFESLKRYRITTCSPILRSLPT</sequence>
<proteinExistence type="predicted"/>
<dbReference type="Proteomes" id="UP000007875">
    <property type="component" value="Unassembled WGS sequence"/>
</dbReference>